<dbReference type="SUPFAM" id="SSF52540">
    <property type="entry name" value="P-loop containing nucleoside triphosphate hydrolases"/>
    <property type="match status" value="1"/>
</dbReference>
<protein>
    <recommendedName>
        <fullName evidence="9">DNA helicase</fullName>
    </recommendedName>
</protein>
<evidence type="ECO:0000259" key="5">
    <source>
        <dbReference type="Pfam" id="PF01935"/>
    </source>
</evidence>
<feature type="domain" description="Helicase HerA central" evidence="5">
    <location>
        <begin position="124"/>
        <end position="333"/>
    </location>
</feature>
<comment type="similarity">
    <text evidence="1">Belongs to the HerA family.</text>
</comment>
<organism evidence="7 8">
    <name type="scientific">Picrophilus torridus (strain ATCC 700027 / DSM 9790 / JCM 10055 / NBRC 100828 / KAW 2/3)</name>
    <dbReference type="NCBI Taxonomy" id="1122961"/>
    <lineage>
        <taxon>Archaea</taxon>
        <taxon>Methanobacteriati</taxon>
        <taxon>Thermoplasmatota</taxon>
        <taxon>Thermoplasmata</taxon>
        <taxon>Thermoplasmatales</taxon>
        <taxon>Picrophilaceae</taxon>
        <taxon>Picrophilus</taxon>
    </lineage>
</organism>
<comment type="caution">
    <text evidence="7">The sequence shown here is derived from an EMBL/GenBank/DDBJ whole genome shotgun (WGS) entry which is preliminary data.</text>
</comment>
<dbReference type="InterPro" id="IPR018538">
    <property type="entry name" value="HerA_barrel_dom"/>
</dbReference>
<name>A0A8G2FY75_PICTO</name>
<proteinExistence type="inferred from homology"/>
<dbReference type="InterPro" id="IPR027417">
    <property type="entry name" value="P-loop_NTPase"/>
</dbReference>
<reference evidence="7 8" key="1">
    <citation type="submission" date="2017-04" db="EMBL/GenBank/DDBJ databases">
        <authorList>
            <person name="Varghese N."/>
            <person name="Submissions S."/>
        </authorList>
    </citation>
    <scope>NUCLEOTIDE SEQUENCE [LARGE SCALE GENOMIC DNA]</scope>
    <source>
        <strain evidence="7 8">DSM 9789</strain>
    </source>
</reference>
<dbReference type="Proteomes" id="UP000192315">
    <property type="component" value="Unassembled WGS sequence"/>
</dbReference>
<evidence type="ECO:0000313" key="7">
    <source>
        <dbReference type="EMBL" id="SMD31586.1"/>
    </source>
</evidence>
<evidence type="ECO:0008006" key="9">
    <source>
        <dbReference type="Google" id="ProtNLM"/>
    </source>
</evidence>
<dbReference type="AlphaFoldDB" id="A0A8G2FY75"/>
<sequence>MSEIGYVISSSGDDLSFVLNPGENVRRWDYVSVFNNGEIIGRIISIESRSQLVDLNTDYKSMKRYIENNINDSTNICHVQILGHVVNDNVRNSREIINIGTPVYLSNSDTLSRIFSFNDEESLKIGKLMDSNIDVSININGLRRHVAILAQTGAGKSHTAGVIIEELIKKGVSVIVLDPHADYVFMKKTHDDKIYNENVMVFRTPMSTGRYGSEVGIVNTFTIRFQDLNQEDLCGIMDINESWANLTGIVNDIFDNMKGQHDYDDFMETAKSLGENYNKIRNRLRYLEKIKGVFSNKSTGINDYLSPGRLSILDLSGLDEYLADYFAWRILNTVYDAKFSNDFKYPVFVVVEEAHRFVPPRERGRTKTGEIIKKIAAEGRKFGIFLIVITQRPGKIDQDVLSQCNSQIILRITNPADQNAVINSSESITEYIIEDLPSLDIGEAVLTGEFVKMPCIVKIRNRETRAGGSDIDIISLLRMARDEIDSMNDPRKIKERNKKLLGDL</sequence>
<dbReference type="EMBL" id="FWYE01000005">
    <property type="protein sequence ID" value="SMD31586.1"/>
    <property type="molecule type" value="Genomic_DNA"/>
</dbReference>
<dbReference type="PANTHER" id="PTHR42957">
    <property type="entry name" value="HELICASE MJ1565-RELATED"/>
    <property type="match status" value="1"/>
</dbReference>
<accession>A0A8G2FY75</accession>
<dbReference type="PANTHER" id="PTHR42957:SF1">
    <property type="entry name" value="HELICASE MJ1565-RELATED"/>
    <property type="match status" value="1"/>
</dbReference>
<dbReference type="Gene3D" id="3.40.50.300">
    <property type="entry name" value="P-loop containing nucleotide triphosphate hydrolases"/>
    <property type="match status" value="2"/>
</dbReference>
<gene>
    <name evidence="7" type="ORF">SAMN02745355_1539</name>
</gene>
<keyword evidence="8" id="KW-1185">Reference proteome</keyword>
<comment type="catalytic activity">
    <reaction evidence="3">
        <text>ATP + H2O = ADP + phosphate + H(+)</text>
        <dbReference type="Rhea" id="RHEA:13065"/>
        <dbReference type="ChEBI" id="CHEBI:15377"/>
        <dbReference type="ChEBI" id="CHEBI:15378"/>
        <dbReference type="ChEBI" id="CHEBI:30616"/>
        <dbReference type="ChEBI" id="CHEBI:43474"/>
        <dbReference type="ChEBI" id="CHEBI:456216"/>
        <dbReference type="EC" id="5.6.2.3"/>
    </reaction>
</comment>
<dbReference type="GO" id="GO:0043138">
    <property type="term" value="F:3'-5' DNA helicase activity"/>
    <property type="evidence" value="ECO:0007669"/>
    <property type="project" value="UniProtKB-EC"/>
</dbReference>
<evidence type="ECO:0000256" key="3">
    <source>
        <dbReference type="ARBA" id="ARBA00048954"/>
    </source>
</evidence>
<evidence type="ECO:0000256" key="1">
    <source>
        <dbReference type="ARBA" id="ARBA00007816"/>
    </source>
</evidence>
<feature type="domain" description="Helicase HerA barrel" evidence="6">
    <location>
        <begin position="4"/>
        <end position="76"/>
    </location>
</feature>
<dbReference type="Pfam" id="PF09378">
    <property type="entry name" value="HAS-barrel"/>
    <property type="match status" value="1"/>
</dbReference>
<dbReference type="InterPro" id="IPR008571">
    <property type="entry name" value="HerA-like"/>
</dbReference>
<dbReference type="Pfam" id="PF01935">
    <property type="entry name" value="DUF87"/>
    <property type="match status" value="1"/>
</dbReference>
<evidence type="ECO:0000256" key="2">
    <source>
        <dbReference type="ARBA" id="ARBA00034617"/>
    </source>
</evidence>
<dbReference type="InterPro" id="IPR002789">
    <property type="entry name" value="HerA_central"/>
</dbReference>
<evidence type="ECO:0000313" key="8">
    <source>
        <dbReference type="Proteomes" id="UP000192315"/>
    </source>
</evidence>
<evidence type="ECO:0000256" key="4">
    <source>
        <dbReference type="ARBA" id="ARBA00048988"/>
    </source>
</evidence>
<comment type="catalytic activity">
    <reaction evidence="2">
        <text>Couples ATP hydrolysis with the unwinding of duplex DNA by translocating in the 3'-5' direction.</text>
        <dbReference type="EC" id="5.6.2.4"/>
    </reaction>
</comment>
<evidence type="ECO:0000259" key="6">
    <source>
        <dbReference type="Pfam" id="PF09378"/>
    </source>
</evidence>
<dbReference type="GO" id="GO:0043139">
    <property type="term" value="F:5'-3' DNA helicase activity"/>
    <property type="evidence" value="ECO:0007669"/>
    <property type="project" value="UniProtKB-EC"/>
</dbReference>
<comment type="catalytic activity">
    <reaction evidence="4">
        <text>ATP + H2O = ADP + phosphate + H(+)</text>
        <dbReference type="Rhea" id="RHEA:13065"/>
        <dbReference type="ChEBI" id="CHEBI:15377"/>
        <dbReference type="ChEBI" id="CHEBI:15378"/>
        <dbReference type="ChEBI" id="CHEBI:30616"/>
        <dbReference type="ChEBI" id="CHEBI:43474"/>
        <dbReference type="ChEBI" id="CHEBI:456216"/>
        <dbReference type="EC" id="5.6.2.4"/>
    </reaction>
</comment>